<feature type="compositionally biased region" description="Pro residues" evidence="3">
    <location>
        <begin position="530"/>
        <end position="555"/>
    </location>
</feature>
<evidence type="ECO:0000313" key="6">
    <source>
        <dbReference type="Proteomes" id="UP000215902"/>
    </source>
</evidence>
<dbReference type="PROSITE" id="PS01180">
    <property type="entry name" value="CUB"/>
    <property type="match status" value="4"/>
</dbReference>
<evidence type="ECO:0000256" key="2">
    <source>
        <dbReference type="PROSITE-ProRule" id="PRU00059"/>
    </source>
</evidence>
<dbReference type="InterPro" id="IPR035914">
    <property type="entry name" value="Sperma_CUB_dom_sf"/>
</dbReference>
<comment type="caution">
    <text evidence="2">Lacks conserved residue(s) required for the propagation of feature annotation.</text>
</comment>
<feature type="domain" description="CUB" evidence="4">
    <location>
        <begin position="233"/>
        <end position="365"/>
    </location>
</feature>
<gene>
    <name evidence="5" type="ORF">BOX15_Mlig000095g2</name>
</gene>
<dbReference type="GO" id="GO:0005886">
    <property type="term" value="C:plasma membrane"/>
    <property type="evidence" value="ECO:0007669"/>
    <property type="project" value="TreeGrafter"/>
</dbReference>
<evidence type="ECO:0000256" key="3">
    <source>
        <dbReference type="SAM" id="MobiDB-lite"/>
    </source>
</evidence>
<dbReference type="Gene3D" id="2.60.120.290">
    <property type="entry name" value="Spermadhesin, CUB domain"/>
    <property type="match status" value="4"/>
</dbReference>
<reference evidence="5 6" key="1">
    <citation type="submission" date="2017-06" db="EMBL/GenBank/DDBJ databases">
        <title>A platform for efficient transgenesis in Macrostomum lignano, a flatworm model organism for stem cell research.</title>
        <authorList>
            <person name="Berezikov E."/>
        </authorList>
    </citation>
    <scope>NUCLEOTIDE SEQUENCE [LARGE SCALE GENOMIC DNA]</scope>
    <source>
        <strain evidence="5">DV1</strain>
        <tissue evidence="5">Whole organism</tissue>
    </source>
</reference>
<dbReference type="PANTHER" id="PTHR47537:SF2">
    <property type="entry name" value="CUBILIN"/>
    <property type="match status" value="1"/>
</dbReference>
<feature type="region of interest" description="Disordered" evidence="3">
    <location>
        <begin position="529"/>
        <end position="572"/>
    </location>
</feature>
<dbReference type="SUPFAM" id="SSF49854">
    <property type="entry name" value="Spermadhesin, CUB domain"/>
    <property type="match status" value="4"/>
</dbReference>
<sequence length="887" mass="97981">MSQQIPAVPPSQWYKLLSTWQWIPSPLQVYSPSNSTPNSGRAPESSVSSQESLGRAGSGMSAPCCWQRLLILCCTGLLLSQAVQQGCRCRQFQSARTKKSGVFKSPRHPQPYPLQLPCLLYVFVADVGEIVHLSFQEFSLKPKRPGNSRCEDFVRLFLDSPRAELSPSDRPNSELCGHRLPQRNFYSSTRILMLELHTEYQPVRRYSGFRGSFHFIPVDQYKSDGQPVPNSDCDQQFLSSQQTKSGRFFSPRHPQNYPPGIACTFVFRALPGERIRLDLQGLSLGSDTDADNGTGCRLADPPSQDRVLIFDSDKEDANLLASFSTRCAPASRQQVVSPAGLLKLRFRANSDEHTGSGFAGRFAFVARHMLQPTQPMDRVAAGAALGEGYPTKRPRQYSERQLQFFSSSGKKEGAVTSPDFPSAYPPLTRVIYRFFAEPDETVCISFSSFSLGTGTGTCGLDFAGDRLLIFDGYGADFSNRVSARCGSRSVDDFWSEGRYLTLEFRSDGVVGPGELGFAATYRFFRRSAVPPEPPRPSPAPPVSEPPAARPRPPQPSTAEASSPDCPAEPVVIRGSAPMSGVARTRDFPLGYRRGVCTWDLRAAGGERIVVELRHVDLEPAPATGGALSGSGCSARSSADRVLVTKFLKEPGRERQEAAPPLVFCQVSRDHPVRVMSSSLGRLLVTFNATADSRTRGGLEFSYSFVRDFGVSGEFKVQNRSVGCYFEFRSWQSSTGSFTSPNYPHAYPESLACHYVFLARPEERIRIEFTNYDTESSRLCLPGDSDYVLVEECHRPNYRLQTFCGKPEPGTAYSVTRRTSCLRLSFVSNSQYSAAGFHANYFFEGRTSPGVLFSGLNNGAPPVAECPWLSRQLAAPLLLMAWQLCQTR</sequence>
<organism evidence="5 6">
    <name type="scientific">Macrostomum lignano</name>
    <dbReference type="NCBI Taxonomy" id="282301"/>
    <lineage>
        <taxon>Eukaryota</taxon>
        <taxon>Metazoa</taxon>
        <taxon>Spiralia</taxon>
        <taxon>Lophotrochozoa</taxon>
        <taxon>Platyhelminthes</taxon>
        <taxon>Rhabditophora</taxon>
        <taxon>Macrostomorpha</taxon>
        <taxon>Macrostomida</taxon>
        <taxon>Macrostomidae</taxon>
        <taxon>Macrostomum</taxon>
    </lineage>
</organism>
<evidence type="ECO:0000259" key="4">
    <source>
        <dbReference type="PROSITE" id="PS01180"/>
    </source>
</evidence>
<evidence type="ECO:0000313" key="5">
    <source>
        <dbReference type="EMBL" id="PAA78086.1"/>
    </source>
</evidence>
<feature type="compositionally biased region" description="Polar residues" evidence="3">
    <location>
        <begin position="33"/>
        <end position="52"/>
    </location>
</feature>
<dbReference type="CDD" id="cd00041">
    <property type="entry name" value="CUB"/>
    <property type="match status" value="4"/>
</dbReference>
<protein>
    <recommendedName>
        <fullName evidence="4">CUB domain-containing protein</fullName>
    </recommendedName>
</protein>
<keyword evidence="1" id="KW-1015">Disulfide bond</keyword>
<dbReference type="Pfam" id="PF00431">
    <property type="entry name" value="CUB"/>
    <property type="match status" value="4"/>
</dbReference>
<accession>A0A267FWH2</accession>
<dbReference type="STRING" id="282301.A0A267FWH2"/>
<dbReference type="OrthoDB" id="6022136at2759"/>
<dbReference type="Proteomes" id="UP000215902">
    <property type="component" value="Unassembled WGS sequence"/>
</dbReference>
<dbReference type="EMBL" id="NIVC01000708">
    <property type="protein sequence ID" value="PAA78086.1"/>
    <property type="molecule type" value="Genomic_DNA"/>
</dbReference>
<proteinExistence type="predicted"/>
<feature type="domain" description="CUB" evidence="4">
    <location>
        <begin position="401"/>
        <end position="524"/>
    </location>
</feature>
<keyword evidence="6" id="KW-1185">Reference proteome</keyword>
<dbReference type="PANTHER" id="PTHR47537">
    <property type="entry name" value="CUBILIN"/>
    <property type="match status" value="1"/>
</dbReference>
<evidence type="ECO:0000256" key="1">
    <source>
        <dbReference type="ARBA" id="ARBA00023157"/>
    </source>
</evidence>
<dbReference type="AlphaFoldDB" id="A0A267FWH2"/>
<dbReference type="InterPro" id="IPR053207">
    <property type="entry name" value="Non-NMDA_GluR_Accessory"/>
</dbReference>
<comment type="caution">
    <text evidence="5">The sequence shown here is derived from an EMBL/GenBank/DDBJ whole genome shotgun (WGS) entry which is preliminary data.</text>
</comment>
<name>A0A267FWH2_9PLAT</name>
<dbReference type="SMART" id="SM00042">
    <property type="entry name" value="CUB"/>
    <property type="match status" value="4"/>
</dbReference>
<feature type="domain" description="CUB" evidence="4">
    <location>
        <begin position="723"/>
        <end position="843"/>
    </location>
</feature>
<feature type="region of interest" description="Disordered" evidence="3">
    <location>
        <begin position="33"/>
        <end position="54"/>
    </location>
</feature>
<dbReference type="InterPro" id="IPR000859">
    <property type="entry name" value="CUB_dom"/>
</dbReference>
<feature type="domain" description="CUB" evidence="4">
    <location>
        <begin position="74"/>
        <end position="216"/>
    </location>
</feature>